<sequence length="135" mass="15155">NWWEQVKPLASPEVFARIAALHTTVPIIFATARTISGGDSTQMQTIRWLEAQGIERPLVITRTSRAANGHSDKSDLAEIFQPRLVIDDAPDTVRKFARKGVTVLVPPWPYTEGLDKEFPNNVYRMPVLDALRFVG</sequence>
<dbReference type="AlphaFoldDB" id="A0A0F9I9X7"/>
<comment type="caution">
    <text evidence="1">The sequence shown here is derived from an EMBL/GenBank/DDBJ whole genome shotgun (WGS) entry which is preliminary data.</text>
</comment>
<dbReference type="InterPro" id="IPR023214">
    <property type="entry name" value="HAD_sf"/>
</dbReference>
<dbReference type="Gene3D" id="3.40.50.1000">
    <property type="entry name" value="HAD superfamily/HAD-like"/>
    <property type="match status" value="1"/>
</dbReference>
<gene>
    <name evidence="1" type="ORF">LCGC14_1966750</name>
</gene>
<name>A0A0F9I9X7_9ZZZZ</name>
<protein>
    <recommendedName>
        <fullName evidence="2">FCP1 homology domain-containing protein</fullName>
    </recommendedName>
</protein>
<evidence type="ECO:0008006" key="2">
    <source>
        <dbReference type="Google" id="ProtNLM"/>
    </source>
</evidence>
<evidence type="ECO:0000313" key="1">
    <source>
        <dbReference type="EMBL" id="KKL84232.1"/>
    </source>
</evidence>
<organism evidence="1">
    <name type="scientific">marine sediment metagenome</name>
    <dbReference type="NCBI Taxonomy" id="412755"/>
    <lineage>
        <taxon>unclassified sequences</taxon>
        <taxon>metagenomes</taxon>
        <taxon>ecological metagenomes</taxon>
    </lineage>
</organism>
<reference evidence="1" key="1">
    <citation type="journal article" date="2015" name="Nature">
        <title>Complex archaea that bridge the gap between prokaryotes and eukaryotes.</title>
        <authorList>
            <person name="Spang A."/>
            <person name="Saw J.H."/>
            <person name="Jorgensen S.L."/>
            <person name="Zaremba-Niedzwiedzka K."/>
            <person name="Martijn J."/>
            <person name="Lind A.E."/>
            <person name="van Eijk R."/>
            <person name="Schleper C."/>
            <person name="Guy L."/>
            <person name="Ettema T.J."/>
        </authorList>
    </citation>
    <scope>NUCLEOTIDE SEQUENCE</scope>
</reference>
<feature type="non-terminal residue" evidence="1">
    <location>
        <position position="1"/>
    </location>
</feature>
<proteinExistence type="predicted"/>
<dbReference type="EMBL" id="LAZR01021758">
    <property type="protein sequence ID" value="KKL84232.1"/>
    <property type="molecule type" value="Genomic_DNA"/>
</dbReference>
<accession>A0A0F9I9X7</accession>